<dbReference type="SUPFAM" id="SSF55729">
    <property type="entry name" value="Acyl-CoA N-acyltransferases (Nat)"/>
    <property type="match status" value="1"/>
</dbReference>
<evidence type="ECO:0000313" key="1">
    <source>
        <dbReference type="EMBL" id="GEO85794.1"/>
    </source>
</evidence>
<sequence length="171" mass="19665">MTPLMTSTRGRDTHARLARKYGIDPVQALHVIGDWIGSVRGEISLSTSAEQYGYRLFYEDGLFEDLMLRLYRPRDSMDHQLNLVLARMCIVKRYRGKGYCRRTLENLEARAEEINARLIVESANTDMGTILRSRQNYSPYDFQLRRTSATADPDICHWLFIPSLKSSTLAG</sequence>
<proteinExistence type="predicted"/>
<dbReference type="Proteomes" id="UP000321717">
    <property type="component" value="Unassembled WGS sequence"/>
</dbReference>
<evidence type="ECO:0000313" key="2">
    <source>
        <dbReference type="Proteomes" id="UP000321717"/>
    </source>
</evidence>
<dbReference type="EMBL" id="BJZP01000013">
    <property type="protein sequence ID" value="GEO85794.1"/>
    <property type="molecule type" value="Genomic_DNA"/>
</dbReference>
<dbReference type="AlphaFoldDB" id="A0A512HK29"/>
<accession>A0A512HK29</accession>
<organism evidence="1 2">
    <name type="scientific">Ciceribacter naphthalenivorans</name>
    <dbReference type="NCBI Taxonomy" id="1118451"/>
    <lineage>
        <taxon>Bacteria</taxon>
        <taxon>Pseudomonadati</taxon>
        <taxon>Pseudomonadota</taxon>
        <taxon>Alphaproteobacteria</taxon>
        <taxon>Hyphomicrobiales</taxon>
        <taxon>Rhizobiaceae</taxon>
        <taxon>Ciceribacter</taxon>
    </lineage>
</organism>
<protein>
    <submittedName>
        <fullName evidence="1">Uncharacterized protein</fullName>
    </submittedName>
</protein>
<name>A0A512HK29_9HYPH</name>
<dbReference type="RefSeq" id="WP_147180765.1">
    <property type="nucleotide sequence ID" value="NZ_BJZP01000013.1"/>
</dbReference>
<reference evidence="1 2" key="1">
    <citation type="submission" date="2019-07" db="EMBL/GenBank/DDBJ databases">
        <title>Whole genome shotgun sequence of Rhizobium naphthalenivorans NBRC 107585.</title>
        <authorList>
            <person name="Hosoyama A."/>
            <person name="Uohara A."/>
            <person name="Ohji S."/>
            <person name="Ichikawa N."/>
        </authorList>
    </citation>
    <scope>NUCLEOTIDE SEQUENCE [LARGE SCALE GENOMIC DNA]</scope>
    <source>
        <strain evidence="1 2">NBRC 107585</strain>
    </source>
</reference>
<gene>
    <name evidence="1" type="ORF">RNA01_27260</name>
</gene>
<keyword evidence="2" id="KW-1185">Reference proteome</keyword>
<dbReference type="Gene3D" id="3.40.630.30">
    <property type="match status" value="1"/>
</dbReference>
<comment type="caution">
    <text evidence="1">The sequence shown here is derived from an EMBL/GenBank/DDBJ whole genome shotgun (WGS) entry which is preliminary data.</text>
</comment>
<dbReference type="InterPro" id="IPR016181">
    <property type="entry name" value="Acyl_CoA_acyltransferase"/>
</dbReference>